<reference evidence="3" key="1">
    <citation type="submission" date="2020-01" db="EMBL/GenBank/DDBJ databases">
        <title>Caldichromatium gen. nov., sp. nov., a thermophilic purple sulfur bacterium member of the family Chromatiaceae isolated from Nakabusa hot spring, Japan.</title>
        <authorList>
            <person name="Saini M.K."/>
            <person name="Hanada S."/>
            <person name="Tank M."/>
        </authorList>
    </citation>
    <scope>NUCLEOTIDE SEQUENCE [LARGE SCALE GENOMIC DNA]</scope>
    <source>
        <strain evidence="3">No.7</strain>
    </source>
</reference>
<evidence type="ECO:0000256" key="1">
    <source>
        <dbReference type="SAM" id="Phobius"/>
    </source>
</evidence>
<dbReference type="InterPro" id="IPR012902">
    <property type="entry name" value="N_methyl_site"/>
</dbReference>
<sequence>MRLEQQGFSLLEILVAFAILALMLGVLLAIFGRATQTTIAAAQYTQAATLAESLLNRVSHDIALAPGVLSGETASGFSWELTLVELDLTEAFGTSELPVIPYRVDARVLWIDAGRPRQVTLSTLRLRLSQP</sequence>
<dbReference type="PROSITE" id="PS00409">
    <property type="entry name" value="PROKAR_NTER_METHYL"/>
    <property type="match status" value="1"/>
</dbReference>
<accession>A0A6G7VEI5</accession>
<evidence type="ECO:0000313" key="3">
    <source>
        <dbReference type="Proteomes" id="UP000502699"/>
    </source>
</evidence>
<feature type="transmembrane region" description="Helical" evidence="1">
    <location>
        <begin position="7"/>
        <end position="31"/>
    </location>
</feature>
<dbReference type="Pfam" id="PF07963">
    <property type="entry name" value="N_methyl"/>
    <property type="match status" value="1"/>
</dbReference>
<organism evidence="2 3">
    <name type="scientific">Caldichromatium japonicum</name>
    <dbReference type="NCBI Taxonomy" id="2699430"/>
    <lineage>
        <taxon>Bacteria</taxon>
        <taxon>Pseudomonadati</taxon>
        <taxon>Pseudomonadota</taxon>
        <taxon>Gammaproteobacteria</taxon>
        <taxon>Chromatiales</taxon>
        <taxon>Chromatiaceae</taxon>
        <taxon>Caldichromatium</taxon>
    </lineage>
</organism>
<dbReference type="RefSeq" id="WP_166271078.1">
    <property type="nucleotide sequence ID" value="NZ_CP048029.1"/>
</dbReference>
<dbReference type="EMBL" id="CP048029">
    <property type="protein sequence ID" value="QIK38320.1"/>
    <property type="molecule type" value="Genomic_DNA"/>
</dbReference>
<proteinExistence type="predicted"/>
<evidence type="ECO:0000313" key="2">
    <source>
        <dbReference type="EMBL" id="QIK38320.1"/>
    </source>
</evidence>
<dbReference type="NCBIfam" id="TIGR02532">
    <property type="entry name" value="IV_pilin_GFxxxE"/>
    <property type="match status" value="1"/>
</dbReference>
<dbReference type="AlphaFoldDB" id="A0A6G7VEI5"/>
<keyword evidence="1" id="KW-0472">Membrane</keyword>
<keyword evidence="3" id="KW-1185">Reference proteome</keyword>
<dbReference type="Proteomes" id="UP000502699">
    <property type="component" value="Chromosome"/>
</dbReference>
<keyword evidence="1" id="KW-0812">Transmembrane</keyword>
<keyword evidence="1" id="KW-1133">Transmembrane helix</keyword>
<dbReference type="KEGG" id="cjap:GWK36_10410"/>
<gene>
    <name evidence="2" type="ORF">GWK36_10410</name>
</gene>
<protein>
    <submittedName>
        <fullName evidence="2">Type II secretion system protein</fullName>
    </submittedName>
</protein>
<dbReference type="SUPFAM" id="SSF54523">
    <property type="entry name" value="Pili subunits"/>
    <property type="match status" value="1"/>
</dbReference>
<name>A0A6G7VEI5_9GAMM</name>
<dbReference type="InterPro" id="IPR045584">
    <property type="entry name" value="Pilin-like"/>
</dbReference>